<comment type="caution">
    <text evidence="2">The sequence shown here is derived from an EMBL/GenBank/DDBJ whole genome shotgun (WGS) entry which is preliminary data.</text>
</comment>
<evidence type="ECO:0000313" key="2">
    <source>
        <dbReference type="EMBL" id="CAF5225967.1"/>
    </source>
</evidence>
<feature type="region of interest" description="Disordered" evidence="1">
    <location>
        <begin position="88"/>
        <end position="110"/>
    </location>
</feature>
<dbReference type="AlphaFoldDB" id="A0A8S3K1E5"/>
<evidence type="ECO:0000256" key="1">
    <source>
        <dbReference type="SAM" id="MobiDB-lite"/>
    </source>
</evidence>
<feature type="compositionally biased region" description="Low complexity" evidence="1">
    <location>
        <begin position="88"/>
        <end position="102"/>
    </location>
</feature>
<feature type="non-terminal residue" evidence="2">
    <location>
        <position position="1"/>
    </location>
</feature>
<organism evidence="2 3">
    <name type="scientific">Rotaria magnacalcarata</name>
    <dbReference type="NCBI Taxonomy" id="392030"/>
    <lineage>
        <taxon>Eukaryota</taxon>
        <taxon>Metazoa</taxon>
        <taxon>Spiralia</taxon>
        <taxon>Gnathifera</taxon>
        <taxon>Rotifera</taxon>
        <taxon>Eurotatoria</taxon>
        <taxon>Bdelloidea</taxon>
        <taxon>Philodinida</taxon>
        <taxon>Philodinidae</taxon>
        <taxon>Rotaria</taxon>
    </lineage>
</organism>
<evidence type="ECO:0000313" key="3">
    <source>
        <dbReference type="Proteomes" id="UP000676336"/>
    </source>
</evidence>
<dbReference type="EMBL" id="CAJOBI010360554">
    <property type="protein sequence ID" value="CAF5225967.1"/>
    <property type="molecule type" value="Genomic_DNA"/>
</dbReference>
<name>A0A8S3K1E5_9BILA</name>
<protein>
    <submittedName>
        <fullName evidence="2">Uncharacterized protein</fullName>
    </submittedName>
</protein>
<gene>
    <name evidence="2" type="ORF">SMN809_LOCUS84571</name>
</gene>
<feature type="compositionally biased region" description="Low complexity" evidence="1">
    <location>
        <begin position="38"/>
        <end position="49"/>
    </location>
</feature>
<reference evidence="2" key="1">
    <citation type="submission" date="2021-02" db="EMBL/GenBank/DDBJ databases">
        <authorList>
            <person name="Nowell W R."/>
        </authorList>
    </citation>
    <scope>NUCLEOTIDE SEQUENCE</scope>
</reference>
<dbReference type="Proteomes" id="UP000676336">
    <property type="component" value="Unassembled WGS sequence"/>
</dbReference>
<feature type="region of interest" description="Disordered" evidence="1">
    <location>
        <begin position="38"/>
        <end position="65"/>
    </location>
</feature>
<accession>A0A8S3K1E5</accession>
<sequence>MLYEDSSEEENSERRFHVELHFSPGAYGCFDVLPETNSVTSNTNRTSTVLPKSNRQAAHSPPRHHIQIPIASPLVTLIEPNISSSLPLSPLAESSPVESSLAILTPSSKP</sequence>
<proteinExistence type="predicted"/>